<evidence type="ECO:0000313" key="4">
    <source>
        <dbReference type="Proteomes" id="UP000515163"/>
    </source>
</evidence>
<dbReference type="GO" id="GO:0008083">
    <property type="term" value="F:growth factor activity"/>
    <property type="evidence" value="ECO:0007669"/>
    <property type="project" value="InterPro"/>
</dbReference>
<dbReference type="SUPFAM" id="SSF50353">
    <property type="entry name" value="Cytokine"/>
    <property type="match status" value="1"/>
</dbReference>
<dbReference type="KEGG" id="aten:116290097"/>
<name>A0A6P8HBE8_ACTTE</name>
<evidence type="ECO:0000256" key="3">
    <source>
        <dbReference type="SAM" id="Phobius"/>
    </source>
</evidence>
<dbReference type="OrthoDB" id="5987799at2759"/>
<evidence type="ECO:0000256" key="1">
    <source>
        <dbReference type="ARBA" id="ARBA00007936"/>
    </source>
</evidence>
<keyword evidence="3" id="KW-0472">Membrane</keyword>
<dbReference type="PROSITE" id="PS00247">
    <property type="entry name" value="HBGF_FGF"/>
    <property type="match status" value="1"/>
</dbReference>
<dbReference type="GeneID" id="116290097"/>
<gene>
    <name evidence="5" type="primary">LOC116290097</name>
</gene>
<protein>
    <recommendedName>
        <fullName evidence="2">Fibroblast growth factor</fullName>
        <shortName evidence="2">FGF</shortName>
    </recommendedName>
</protein>
<keyword evidence="3" id="KW-0812">Transmembrane</keyword>
<dbReference type="PRINTS" id="PR00263">
    <property type="entry name" value="HBGFFGF"/>
</dbReference>
<dbReference type="SMART" id="SM00442">
    <property type="entry name" value="FGF"/>
    <property type="match status" value="1"/>
</dbReference>
<organism evidence="4 5">
    <name type="scientific">Actinia tenebrosa</name>
    <name type="common">Australian red waratah sea anemone</name>
    <dbReference type="NCBI Taxonomy" id="6105"/>
    <lineage>
        <taxon>Eukaryota</taxon>
        <taxon>Metazoa</taxon>
        <taxon>Cnidaria</taxon>
        <taxon>Anthozoa</taxon>
        <taxon>Hexacorallia</taxon>
        <taxon>Actiniaria</taxon>
        <taxon>Actiniidae</taxon>
        <taxon>Actinia</taxon>
    </lineage>
</organism>
<dbReference type="RefSeq" id="XP_031552941.1">
    <property type="nucleotide sequence ID" value="XM_031697081.1"/>
</dbReference>
<feature type="transmembrane region" description="Helical" evidence="3">
    <location>
        <begin position="12"/>
        <end position="31"/>
    </location>
</feature>
<accession>A0A6P8HBE8</accession>
<dbReference type="CDD" id="cd00058">
    <property type="entry name" value="beta-trefoil_FGF"/>
    <property type="match status" value="1"/>
</dbReference>
<dbReference type="Gene3D" id="2.80.10.50">
    <property type="match status" value="1"/>
</dbReference>
<dbReference type="InterPro" id="IPR002209">
    <property type="entry name" value="Fibroblast_GF_fam"/>
</dbReference>
<dbReference type="Pfam" id="PF00167">
    <property type="entry name" value="FGF"/>
    <property type="match status" value="1"/>
</dbReference>
<sequence length="231" mass="26324">MILQKKTTNTMNIQTYISLILWLCTAVYLIVTSTYVQKTNQITAQDSKQKTTTTTTNLERTRRSVCSCAACNGGRRTMASRIPFGAARKVMNFLKLASQGIKFTYRRKGLMYCKNGYILKIMKDGVVGGTTQYTDGLSNIEFQSVGISLLVIKGVTSQRFLAINEQGDLYTTQIYNKDCVFEEKQEENFYHSFVSHRYKNKGWFVALRRNGQIKKTTVLQKATQFLILFSS</sequence>
<dbReference type="Proteomes" id="UP000515163">
    <property type="component" value="Unplaced"/>
</dbReference>
<dbReference type="AlphaFoldDB" id="A0A6P8HBE8"/>
<dbReference type="FunCoup" id="A0A6P8HBE8">
    <property type="interactions" value="999"/>
</dbReference>
<reference evidence="5" key="1">
    <citation type="submission" date="2025-08" db="UniProtKB">
        <authorList>
            <consortium name="RefSeq"/>
        </authorList>
    </citation>
    <scope>IDENTIFICATION</scope>
    <source>
        <tissue evidence="5">Tentacle</tissue>
    </source>
</reference>
<dbReference type="PANTHER" id="PTHR11486">
    <property type="entry name" value="FIBROBLAST GROWTH FACTOR"/>
    <property type="match status" value="1"/>
</dbReference>
<keyword evidence="3" id="KW-1133">Transmembrane helix</keyword>
<dbReference type="PRINTS" id="PR00262">
    <property type="entry name" value="IL1HBGF"/>
</dbReference>
<dbReference type="InterPro" id="IPR056378">
    <property type="entry name" value="Let-756-like_FGF"/>
</dbReference>
<evidence type="ECO:0000256" key="2">
    <source>
        <dbReference type="RuleBase" id="RU049442"/>
    </source>
</evidence>
<comment type="similarity">
    <text evidence="1 2">Belongs to the heparin-binding growth factors family.</text>
</comment>
<proteinExistence type="inferred from homology"/>
<dbReference type="InParanoid" id="A0A6P8HBE8"/>
<evidence type="ECO:0000313" key="5">
    <source>
        <dbReference type="RefSeq" id="XP_031552941.1"/>
    </source>
</evidence>
<keyword evidence="4" id="KW-1185">Reference proteome</keyword>
<dbReference type="InterPro" id="IPR008996">
    <property type="entry name" value="IL1/FGF"/>
</dbReference>